<protein>
    <submittedName>
        <fullName evidence="2">AAA family ATPase</fullName>
    </submittedName>
</protein>
<dbReference type="AlphaFoldDB" id="A0A2J6WP02"/>
<dbReference type="PANTHER" id="PTHR35894">
    <property type="entry name" value="GENERAL SECRETION PATHWAY PROTEIN A-RELATED"/>
    <property type="match status" value="1"/>
</dbReference>
<dbReference type="InterPro" id="IPR003593">
    <property type="entry name" value="AAA+_ATPase"/>
</dbReference>
<feature type="domain" description="AAA+ ATPase" evidence="1">
    <location>
        <begin position="44"/>
        <end position="192"/>
    </location>
</feature>
<dbReference type="Gene3D" id="3.40.50.300">
    <property type="entry name" value="P-loop containing nucleotide triphosphate hydrolases"/>
    <property type="match status" value="1"/>
</dbReference>
<dbReference type="InterPro" id="IPR049945">
    <property type="entry name" value="AAA_22"/>
</dbReference>
<sequence>MQNIKDFFEIEDLPFTNIPDSKYFFKSSSHEEALVRLKYAVENRKGFTVIKGNIGMGKTLLSRLFLASLDENEYVSALVVVVHSEINSEWFLKRVSQQLGASEASNVKTEIIASIYRSLEKLNESGKKVVIIIDEAQMIKDKQVMKEIRGTLNFEDEKGKLITFVLFGLPSIEDTLALDESLKQRVAVKYSLVPLDFEMMKKYIIFRLKVAGAKVNFFTADAFEVIFNYSKGIPRLINTICDNAMFEAYLLKQKQINGGIVSQVIDNLGLK</sequence>
<evidence type="ECO:0000313" key="3">
    <source>
        <dbReference type="Proteomes" id="UP000242881"/>
    </source>
</evidence>
<dbReference type="InterPro" id="IPR027417">
    <property type="entry name" value="P-loop_NTPase"/>
</dbReference>
<proteinExistence type="predicted"/>
<evidence type="ECO:0000259" key="1">
    <source>
        <dbReference type="SMART" id="SM00382"/>
    </source>
</evidence>
<accession>A0A2J6WP02</accession>
<dbReference type="Proteomes" id="UP000242881">
    <property type="component" value="Unassembled WGS sequence"/>
</dbReference>
<organism evidence="2 3">
    <name type="scientific">Calditerrivibrio nitroreducens</name>
    <dbReference type="NCBI Taxonomy" id="477976"/>
    <lineage>
        <taxon>Bacteria</taxon>
        <taxon>Pseudomonadati</taxon>
        <taxon>Deferribacterota</taxon>
        <taxon>Deferribacteres</taxon>
        <taxon>Deferribacterales</taxon>
        <taxon>Calditerrivibrionaceae</taxon>
    </lineage>
</organism>
<evidence type="ECO:0000313" key="2">
    <source>
        <dbReference type="EMBL" id="PMP72117.1"/>
    </source>
</evidence>
<dbReference type="Pfam" id="PF13401">
    <property type="entry name" value="AAA_22"/>
    <property type="match status" value="1"/>
</dbReference>
<reference evidence="2 3" key="1">
    <citation type="submission" date="2018-01" db="EMBL/GenBank/DDBJ databases">
        <title>Metagenomic assembled genomes from two thermal pools in the Uzon Caldera, Kamchatka, Russia.</title>
        <authorList>
            <person name="Wilkins L."/>
            <person name="Ettinger C."/>
        </authorList>
    </citation>
    <scope>NUCLEOTIDE SEQUENCE [LARGE SCALE GENOMIC DNA]</scope>
    <source>
        <strain evidence="2">ZAV-05</strain>
    </source>
</reference>
<dbReference type="GO" id="GO:0016887">
    <property type="term" value="F:ATP hydrolysis activity"/>
    <property type="evidence" value="ECO:0007669"/>
    <property type="project" value="InterPro"/>
</dbReference>
<dbReference type="EMBL" id="PNIN01000027">
    <property type="protein sequence ID" value="PMP72117.1"/>
    <property type="molecule type" value="Genomic_DNA"/>
</dbReference>
<dbReference type="SUPFAM" id="SSF52540">
    <property type="entry name" value="P-loop containing nucleoside triphosphate hydrolases"/>
    <property type="match status" value="1"/>
</dbReference>
<name>A0A2J6WP02_9BACT</name>
<comment type="caution">
    <text evidence="2">The sequence shown here is derived from an EMBL/GenBank/DDBJ whole genome shotgun (WGS) entry which is preliminary data.</text>
</comment>
<dbReference type="PANTHER" id="PTHR35894:SF1">
    <property type="entry name" value="PHOSPHORIBULOKINASE _ URIDINE KINASE FAMILY"/>
    <property type="match status" value="1"/>
</dbReference>
<dbReference type="SMART" id="SM00382">
    <property type="entry name" value="AAA"/>
    <property type="match status" value="1"/>
</dbReference>
<dbReference type="InterPro" id="IPR052026">
    <property type="entry name" value="ExeA_AAA_ATPase_DNA-bind"/>
</dbReference>
<gene>
    <name evidence="2" type="ORF">C0187_02380</name>
</gene>